<feature type="compositionally biased region" description="Low complexity" evidence="1">
    <location>
        <begin position="40"/>
        <end position="56"/>
    </location>
</feature>
<comment type="caution">
    <text evidence="2">The sequence shown here is derived from an EMBL/GenBank/DDBJ whole genome shotgun (WGS) entry which is preliminary data.</text>
</comment>
<sequence length="65" mass="7349">MREAYRERRTDPGMTSNESFFAVPKHRLWMRTAARAQQPSFAAATARSRSSTRAAAGMRRCSGRT</sequence>
<proteinExistence type="predicted"/>
<dbReference type="AlphaFoldDB" id="A0A918EYP3"/>
<gene>
    <name evidence="2" type="ORF">GCM10010280_38040</name>
</gene>
<evidence type="ECO:0000313" key="2">
    <source>
        <dbReference type="EMBL" id="GGQ87541.1"/>
    </source>
</evidence>
<feature type="region of interest" description="Disordered" evidence="1">
    <location>
        <begin position="40"/>
        <end position="65"/>
    </location>
</feature>
<reference evidence="2" key="1">
    <citation type="journal article" date="2014" name="Int. J. Syst. Evol. Microbiol.">
        <title>Complete genome sequence of Corynebacterium casei LMG S-19264T (=DSM 44701T), isolated from a smear-ripened cheese.</title>
        <authorList>
            <consortium name="US DOE Joint Genome Institute (JGI-PGF)"/>
            <person name="Walter F."/>
            <person name="Albersmeier A."/>
            <person name="Kalinowski J."/>
            <person name="Ruckert C."/>
        </authorList>
    </citation>
    <scope>NUCLEOTIDE SEQUENCE</scope>
    <source>
        <strain evidence="2">JCM 4403</strain>
    </source>
</reference>
<accession>A0A918EYP3</accession>
<evidence type="ECO:0000313" key="3">
    <source>
        <dbReference type="Proteomes" id="UP000656732"/>
    </source>
</evidence>
<keyword evidence="3" id="KW-1185">Reference proteome</keyword>
<dbReference type="EMBL" id="BMTU01000007">
    <property type="protein sequence ID" value="GGQ87541.1"/>
    <property type="molecule type" value="Genomic_DNA"/>
</dbReference>
<name>A0A918EYP3_9ACTN</name>
<evidence type="ECO:0000256" key="1">
    <source>
        <dbReference type="SAM" id="MobiDB-lite"/>
    </source>
</evidence>
<organism evidence="2 3">
    <name type="scientific">Streptomyces pilosus</name>
    <dbReference type="NCBI Taxonomy" id="28893"/>
    <lineage>
        <taxon>Bacteria</taxon>
        <taxon>Bacillati</taxon>
        <taxon>Actinomycetota</taxon>
        <taxon>Actinomycetes</taxon>
        <taxon>Kitasatosporales</taxon>
        <taxon>Streptomycetaceae</taxon>
        <taxon>Streptomyces</taxon>
    </lineage>
</organism>
<protein>
    <submittedName>
        <fullName evidence="2">Uncharacterized protein</fullName>
    </submittedName>
</protein>
<dbReference type="Proteomes" id="UP000656732">
    <property type="component" value="Unassembled WGS sequence"/>
</dbReference>
<reference evidence="2" key="2">
    <citation type="submission" date="2020-09" db="EMBL/GenBank/DDBJ databases">
        <authorList>
            <person name="Sun Q."/>
            <person name="Ohkuma M."/>
        </authorList>
    </citation>
    <scope>NUCLEOTIDE SEQUENCE</scope>
    <source>
        <strain evidence="2">JCM 4403</strain>
    </source>
</reference>